<accession>A0A382DHX2</accession>
<gene>
    <name evidence="3" type="ORF">METZ01_LOCUS190087</name>
</gene>
<dbReference type="AlphaFoldDB" id="A0A382DHX2"/>
<protein>
    <submittedName>
        <fullName evidence="3">Uncharacterized protein</fullName>
    </submittedName>
</protein>
<proteinExistence type="inferred from homology"/>
<evidence type="ECO:0000256" key="1">
    <source>
        <dbReference type="ARBA" id="ARBA00010928"/>
    </source>
</evidence>
<dbReference type="Gene3D" id="3.40.50.720">
    <property type="entry name" value="NAD(P)-binding Rossmann-like Domain"/>
    <property type="match status" value="1"/>
</dbReference>
<dbReference type="Gene3D" id="3.30.360.10">
    <property type="entry name" value="Dihydrodipicolinate Reductase, domain 2"/>
    <property type="match status" value="1"/>
</dbReference>
<dbReference type="EMBL" id="UINC01039162">
    <property type="protein sequence ID" value="SVB37233.1"/>
    <property type="molecule type" value="Genomic_DNA"/>
</dbReference>
<dbReference type="SUPFAM" id="SSF51735">
    <property type="entry name" value="NAD(P)-binding Rossmann-fold domains"/>
    <property type="match status" value="1"/>
</dbReference>
<dbReference type="PANTHER" id="PTHR43708:SF5">
    <property type="entry name" value="CONSERVED EXPRESSED OXIDOREDUCTASE (EUROFUNG)-RELATED"/>
    <property type="match status" value="1"/>
</dbReference>
<dbReference type="GO" id="GO:0016491">
    <property type="term" value="F:oxidoreductase activity"/>
    <property type="evidence" value="ECO:0007669"/>
    <property type="project" value="UniProtKB-KW"/>
</dbReference>
<dbReference type="InterPro" id="IPR036291">
    <property type="entry name" value="NAD(P)-bd_dom_sf"/>
</dbReference>
<keyword evidence="2" id="KW-0560">Oxidoreductase</keyword>
<organism evidence="3">
    <name type="scientific">marine metagenome</name>
    <dbReference type="NCBI Taxonomy" id="408172"/>
    <lineage>
        <taxon>unclassified sequences</taxon>
        <taxon>metagenomes</taxon>
        <taxon>ecological metagenomes</taxon>
    </lineage>
</organism>
<name>A0A382DHX2_9ZZZZ</name>
<reference evidence="3" key="1">
    <citation type="submission" date="2018-05" db="EMBL/GenBank/DDBJ databases">
        <authorList>
            <person name="Lanie J.A."/>
            <person name="Ng W.-L."/>
            <person name="Kazmierczak K.M."/>
            <person name="Andrzejewski T.M."/>
            <person name="Davidsen T.M."/>
            <person name="Wayne K.J."/>
            <person name="Tettelin H."/>
            <person name="Glass J.I."/>
            <person name="Rusch D."/>
            <person name="Podicherti R."/>
            <person name="Tsui H.-C.T."/>
            <person name="Winkler M.E."/>
        </authorList>
    </citation>
    <scope>NUCLEOTIDE SEQUENCE</scope>
</reference>
<sequence>MKIPVIYVGCGGFSLQRLQVLIDGGQFTPVACVEIDIERARIGLDSLKGNVPEGLTEKVYTTITEAKERHNAEVCFIHAAASAHSELVIESLEQGLHTFCVKVIACNQKEFKDIMKVHRSNHELMLVQGFNNQWNEAAVKMREWLQNDNGIGKMLGGECICWGRQNLKTEPPQTDITTEGMFFNALACHQLSQLVAAKGLPQHVTAYVHDRKEPDLDFRGVWGTSGGQCLFEYPGGVPFSYTGTRAAHGNPFGFASRWSGQWTIHGEKGDIRREGGRLTLYRNGGPKEDYYLKDLAADLCEDDRIQFSAFYDALTTGKDKKWLQQSSMDTWILMEACNESARRKEKININEFKKYLNEE</sequence>
<dbReference type="PANTHER" id="PTHR43708">
    <property type="entry name" value="CONSERVED EXPRESSED OXIDOREDUCTASE (EUROFUNG)"/>
    <property type="match status" value="1"/>
</dbReference>
<evidence type="ECO:0000256" key="2">
    <source>
        <dbReference type="ARBA" id="ARBA00023002"/>
    </source>
</evidence>
<dbReference type="InterPro" id="IPR051317">
    <property type="entry name" value="Gfo/Idh/MocA_oxidoreduct"/>
</dbReference>
<evidence type="ECO:0000313" key="3">
    <source>
        <dbReference type="EMBL" id="SVB37233.1"/>
    </source>
</evidence>
<comment type="similarity">
    <text evidence="1">Belongs to the Gfo/Idh/MocA family.</text>
</comment>
<dbReference type="SUPFAM" id="SSF55347">
    <property type="entry name" value="Glyceraldehyde-3-phosphate dehydrogenase-like, C-terminal domain"/>
    <property type="match status" value="1"/>
</dbReference>